<dbReference type="Pfam" id="PF00107">
    <property type="entry name" value="ADH_zinc_N"/>
    <property type="match status" value="1"/>
</dbReference>
<gene>
    <name evidence="8" type="ORF">NS184_06655</name>
</gene>
<dbReference type="InterPro" id="IPR013154">
    <property type="entry name" value="ADH-like_N"/>
</dbReference>
<dbReference type="Proteomes" id="UP000078252">
    <property type="component" value="Unassembled WGS sequence"/>
</dbReference>
<dbReference type="RefSeq" id="WP_058725346.1">
    <property type="nucleotide sequence ID" value="NZ_LDQC01000037.1"/>
</dbReference>
<dbReference type="InterPro" id="IPR013149">
    <property type="entry name" value="ADH-like_C"/>
</dbReference>
<dbReference type="InterPro" id="IPR036291">
    <property type="entry name" value="NAD(P)-bd_dom_sf"/>
</dbReference>
<dbReference type="PROSITE" id="PS00059">
    <property type="entry name" value="ADH_ZINC"/>
    <property type="match status" value="1"/>
</dbReference>
<protein>
    <submittedName>
        <fullName evidence="8">IMP dehydrogenase</fullName>
    </submittedName>
</protein>
<dbReference type="AlphaFoldDB" id="A0A175RWC9"/>
<dbReference type="Pfam" id="PF08240">
    <property type="entry name" value="ADH_N"/>
    <property type="match status" value="1"/>
</dbReference>
<dbReference type="InterPro" id="IPR002328">
    <property type="entry name" value="ADH_Zn_CS"/>
</dbReference>
<evidence type="ECO:0000313" key="9">
    <source>
        <dbReference type="Proteomes" id="UP000078252"/>
    </source>
</evidence>
<dbReference type="GO" id="GO:0008270">
    <property type="term" value="F:zinc ion binding"/>
    <property type="evidence" value="ECO:0007669"/>
    <property type="project" value="InterPro"/>
</dbReference>
<name>A0A175RWC9_9MICO</name>
<comment type="cofactor">
    <cofactor evidence="1 5">
        <name>Zn(2+)</name>
        <dbReference type="ChEBI" id="CHEBI:29105"/>
    </cofactor>
</comment>
<organism evidence="8 9">
    <name type="scientific">Curtobacterium luteum</name>
    <dbReference type="NCBI Taxonomy" id="33881"/>
    <lineage>
        <taxon>Bacteria</taxon>
        <taxon>Bacillati</taxon>
        <taxon>Actinomycetota</taxon>
        <taxon>Actinomycetes</taxon>
        <taxon>Micrococcales</taxon>
        <taxon>Microbacteriaceae</taxon>
        <taxon>Curtobacterium</taxon>
    </lineage>
</organism>
<evidence type="ECO:0000313" key="8">
    <source>
        <dbReference type="EMBL" id="KTR07946.1"/>
    </source>
</evidence>
<dbReference type="Gene3D" id="3.90.180.10">
    <property type="entry name" value="Medium-chain alcohol dehydrogenases, catalytic domain"/>
    <property type="match status" value="1"/>
</dbReference>
<dbReference type="PANTHER" id="PTHR42813">
    <property type="entry name" value="ZINC-TYPE ALCOHOL DEHYDROGENASE-LIKE"/>
    <property type="match status" value="1"/>
</dbReference>
<dbReference type="Gene3D" id="3.40.50.720">
    <property type="entry name" value="NAD(P)-binding Rossmann-like Domain"/>
    <property type="match status" value="1"/>
</dbReference>
<evidence type="ECO:0000259" key="7">
    <source>
        <dbReference type="Pfam" id="PF08240"/>
    </source>
</evidence>
<feature type="domain" description="Alcohol dehydrogenase-like N-terminal" evidence="7">
    <location>
        <begin position="25"/>
        <end position="140"/>
    </location>
</feature>
<dbReference type="GO" id="GO:0016491">
    <property type="term" value="F:oxidoreductase activity"/>
    <property type="evidence" value="ECO:0007669"/>
    <property type="project" value="UniProtKB-KW"/>
</dbReference>
<evidence type="ECO:0000256" key="5">
    <source>
        <dbReference type="RuleBase" id="RU361277"/>
    </source>
</evidence>
<reference evidence="8 9" key="1">
    <citation type="journal article" date="2016" name="Front. Microbiol.">
        <title>Genomic Resource of Rice Seed Associated Bacteria.</title>
        <authorList>
            <person name="Midha S."/>
            <person name="Bansal K."/>
            <person name="Sharma S."/>
            <person name="Kumar N."/>
            <person name="Patil P.P."/>
            <person name="Chaudhry V."/>
            <person name="Patil P.B."/>
        </authorList>
    </citation>
    <scope>NUCLEOTIDE SEQUENCE [LARGE SCALE GENOMIC DNA]</scope>
    <source>
        <strain evidence="8 9">NS184</strain>
    </source>
</reference>
<dbReference type="InterPro" id="IPR011032">
    <property type="entry name" value="GroES-like_sf"/>
</dbReference>
<sequence length="349" mass="36395">MRATIIHAPNDIRVEERDRPAIITPKDVVVQVVAACVCGSDLWPYRGVTETKQPHGIGHELVGTVVAVGDEVTDLHEGDFVISPFTMNDGTCQACRHGMTTGCEHLSGFGGKDAYGDPVGGAQAEYVRIPDASATLVKVPGPVDPALVPSLLTLSDVFSTGHHAAVSAQVGPGRTVVVVGDGAVGLSAVLASKRLGAERIIAMSRHADRQALAREFGATDVVAERGAEGVAAIRALLGGDLADSAVEAVGTEESMDQALHSVRPGGALGFVGVPHGVPTIGTRYLFDTNITVAGGMAPARKYIPELLPDVLSGAIDPGRVFDLELPLDEAAEAYRAMDERRAIKVLLRP</sequence>
<evidence type="ECO:0000259" key="6">
    <source>
        <dbReference type="Pfam" id="PF00107"/>
    </source>
</evidence>
<comment type="caution">
    <text evidence="8">The sequence shown here is derived from an EMBL/GenBank/DDBJ whole genome shotgun (WGS) entry which is preliminary data.</text>
</comment>
<dbReference type="STRING" id="33881.NS184_06655"/>
<dbReference type="PANTHER" id="PTHR42813:SF2">
    <property type="entry name" value="DEHYDROGENASE, ZINC-CONTAINING, PUTATIVE (AFU_ORTHOLOGUE AFUA_2G02810)-RELATED"/>
    <property type="match status" value="1"/>
</dbReference>
<dbReference type="PATRIC" id="fig|33881.3.peg.1631"/>
<keyword evidence="2 5" id="KW-0479">Metal-binding</keyword>
<dbReference type="OrthoDB" id="241504at2"/>
<dbReference type="SUPFAM" id="SSF51735">
    <property type="entry name" value="NAD(P)-binding Rossmann-fold domains"/>
    <property type="match status" value="1"/>
</dbReference>
<feature type="domain" description="Alcohol dehydrogenase-like C-terminal" evidence="6">
    <location>
        <begin position="183"/>
        <end position="308"/>
    </location>
</feature>
<keyword evidence="3 5" id="KW-0862">Zinc</keyword>
<dbReference type="EMBL" id="LDQC01000037">
    <property type="protein sequence ID" value="KTR07946.1"/>
    <property type="molecule type" value="Genomic_DNA"/>
</dbReference>
<accession>A0A175RWC9</accession>
<comment type="similarity">
    <text evidence="5">Belongs to the zinc-containing alcohol dehydrogenase family.</text>
</comment>
<proteinExistence type="inferred from homology"/>
<evidence type="ECO:0000256" key="2">
    <source>
        <dbReference type="ARBA" id="ARBA00022723"/>
    </source>
</evidence>
<dbReference type="SUPFAM" id="SSF50129">
    <property type="entry name" value="GroES-like"/>
    <property type="match status" value="1"/>
</dbReference>
<evidence type="ECO:0000256" key="1">
    <source>
        <dbReference type="ARBA" id="ARBA00001947"/>
    </source>
</evidence>
<evidence type="ECO:0000256" key="3">
    <source>
        <dbReference type="ARBA" id="ARBA00022833"/>
    </source>
</evidence>
<evidence type="ECO:0000256" key="4">
    <source>
        <dbReference type="ARBA" id="ARBA00023002"/>
    </source>
</evidence>
<keyword evidence="4" id="KW-0560">Oxidoreductase</keyword>